<evidence type="ECO:0000313" key="1">
    <source>
        <dbReference type="EMBL" id="MPM91151.1"/>
    </source>
</evidence>
<accession>A0A645DPD7</accession>
<organism evidence="1">
    <name type="scientific">bioreactor metagenome</name>
    <dbReference type="NCBI Taxonomy" id="1076179"/>
    <lineage>
        <taxon>unclassified sequences</taxon>
        <taxon>metagenomes</taxon>
        <taxon>ecological metagenomes</taxon>
    </lineage>
</organism>
<gene>
    <name evidence="1" type="ORF">SDC9_138277</name>
</gene>
<proteinExistence type="predicted"/>
<dbReference type="EMBL" id="VSSQ01038261">
    <property type="protein sequence ID" value="MPM91151.1"/>
    <property type="molecule type" value="Genomic_DNA"/>
</dbReference>
<comment type="caution">
    <text evidence="1">The sequence shown here is derived from an EMBL/GenBank/DDBJ whole genome shotgun (WGS) entry which is preliminary data.</text>
</comment>
<sequence>MKLKYGHRGANQPVLETATENGFCQKGEDVTVPLRGGELLIRYTDDGVWMTGDARKNFEGVVEF</sequence>
<protein>
    <recommendedName>
        <fullName evidence="2">Diaminopimelate epimerase</fullName>
    </recommendedName>
</protein>
<dbReference type="AlphaFoldDB" id="A0A645DPD7"/>
<name>A0A645DPD7_9ZZZZ</name>
<evidence type="ECO:0008006" key="2">
    <source>
        <dbReference type="Google" id="ProtNLM"/>
    </source>
</evidence>
<reference evidence="1" key="1">
    <citation type="submission" date="2019-08" db="EMBL/GenBank/DDBJ databases">
        <authorList>
            <person name="Kucharzyk K."/>
            <person name="Murdoch R.W."/>
            <person name="Higgins S."/>
            <person name="Loffler F."/>
        </authorList>
    </citation>
    <scope>NUCLEOTIDE SEQUENCE</scope>
</reference>